<accession>V3Z0C7</accession>
<dbReference type="OrthoDB" id="4953at2759"/>
<dbReference type="SMART" id="SM01264">
    <property type="entry name" value="M16C_associated"/>
    <property type="match status" value="1"/>
</dbReference>
<dbReference type="Proteomes" id="UP000030746">
    <property type="component" value="Unassembled WGS sequence"/>
</dbReference>
<dbReference type="FunFam" id="3.30.830.10:FF:000031">
    <property type="entry name" value="Putative zinc metalloprotease"/>
    <property type="match status" value="1"/>
</dbReference>
<reference evidence="2 3" key="1">
    <citation type="journal article" date="2013" name="Nature">
        <title>Insights into bilaterian evolution from three spiralian genomes.</title>
        <authorList>
            <person name="Simakov O."/>
            <person name="Marletaz F."/>
            <person name="Cho S.J."/>
            <person name="Edsinger-Gonzales E."/>
            <person name="Havlak P."/>
            <person name="Hellsten U."/>
            <person name="Kuo D.H."/>
            <person name="Larsson T."/>
            <person name="Lv J."/>
            <person name="Arendt D."/>
            <person name="Savage R."/>
            <person name="Osoegawa K."/>
            <person name="de Jong P."/>
            <person name="Grimwood J."/>
            <person name="Chapman J.A."/>
            <person name="Shapiro H."/>
            <person name="Aerts A."/>
            <person name="Otillar R.P."/>
            <person name="Terry A.Y."/>
            <person name="Boore J.L."/>
            <person name="Grigoriev I.V."/>
            <person name="Lindberg D.R."/>
            <person name="Seaver E.C."/>
            <person name="Weisblat D.A."/>
            <person name="Putnam N.H."/>
            <person name="Rokhsar D.S."/>
        </authorList>
    </citation>
    <scope>NUCLEOTIDE SEQUENCE [LARGE SCALE GENOMIC DNA]</scope>
</reference>
<dbReference type="GO" id="GO:0046872">
    <property type="term" value="F:metal ion binding"/>
    <property type="evidence" value="ECO:0007669"/>
    <property type="project" value="InterPro"/>
</dbReference>
<dbReference type="FunFam" id="3.30.830.10:FF:000015">
    <property type="entry name" value="Putative zinc metalloprotease"/>
    <property type="match status" value="1"/>
</dbReference>
<gene>
    <name evidence="2" type="ORF">LOTGIDRAFT_222342</name>
</gene>
<dbReference type="OMA" id="WEGFARI"/>
<keyword evidence="3" id="KW-1185">Reference proteome</keyword>
<dbReference type="Gene3D" id="3.30.830.10">
    <property type="entry name" value="Metalloenzyme, LuxS/M16 peptidase-like"/>
    <property type="match status" value="4"/>
</dbReference>
<dbReference type="GO" id="GO:0006508">
    <property type="term" value="P:proteolysis"/>
    <property type="evidence" value="ECO:0007669"/>
    <property type="project" value="InterPro"/>
</dbReference>
<dbReference type="InterPro" id="IPR007863">
    <property type="entry name" value="Peptidase_M16_C"/>
</dbReference>
<dbReference type="Pfam" id="PF00675">
    <property type="entry name" value="Peptidase_M16"/>
    <property type="match status" value="1"/>
</dbReference>
<dbReference type="SUPFAM" id="SSF63411">
    <property type="entry name" value="LuxS/MPP-like metallohydrolase"/>
    <property type="match status" value="4"/>
</dbReference>
<dbReference type="Pfam" id="PF05193">
    <property type="entry name" value="Peptidase_M16_C"/>
    <property type="match status" value="1"/>
</dbReference>
<evidence type="ECO:0000313" key="2">
    <source>
        <dbReference type="EMBL" id="ESO83908.1"/>
    </source>
</evidence>
<dbReference type="PANTHER" id="PTHR43016">
    <property type="entry name" value="PRESEQUENCE PROTEASE"/>
    <property type="match status" value="1"/>
</dbReference>
<dbReference type="STRING" id="225164.V3Z0C7"/>
<name>V3Z0C7_LOTGI</name>
<dbReference type="RefSeq" id="XP_009065481.1">
    <property type="nucleotide sequence ID" value="XM_009067233.1"/>
</dbReference>
<dbReference type="CTD" id="20247049"/>
<dbReference type="EMBL" id="KB203567">
    <property type="protein sequence ID" value="ESO83908.1"/>
    <property type="molecule type" value="Genomic_DNA"/>
</dbReference>
<dbReference type="InterPro" id="IPR011249">
    <property type="entry name" value="Metalloenz_LuxS/M16"/>
</dbReference>
<dbReference type="MEROPS" id="M16.A12"/>
<organism evidence="2 3">
    <name type="scientific">Lottia gigantea</name>
    <name type="common">Giant owl limpet</name>
    <dbReference type="NCBI Taxonomy" id="225164"/>
    <lineage>
        <taxon>Eukaryota</taxon>
        <taxon>Metazoa</taxon>
        <taxon>Spiralia</taxon>
        <taxon>Lophotrochozoa</taxon>
        <taxon>Mollusca</taxon>
        <taxon>Gastropoda</taxon>
        <taxon>Patellogastropoda</taxon>
        <taxon>Lottioidea</taxon>
        <taxon>Lottiidae</taxon>
        <taxon>Lottia</taxon>
    </lineage>
</organism>
<dbReference type="InterPro" id="IPR013578">
    <property type="entry name" value="Peptidase_M16C_assoc"/>
</dbReference>
<dbReference type="HOGENOM" id="CLU_006065_0_0_1"/>
<dbReference type="GeneID" id="20247049"/>
<protein>
    <recommendedName>
        <fullName evidence="1">Peptidase M16C associated domain-containing protein</fullName>
    </recommendedName>
</protein>
<dbReference type="KEGG" id="lgi:LOTGIDRAFT_222342"/>
<sequence length="1012" mass="114547">MANHNFELLHSVKANNSIPVSKYKSKDTGLTVFLAQVEGPLVNGYFCLATEAHDDDGLPHTLEHLIFLGSEKYPYKGILDLLANRCLASGTNAWTDTDHTCYTMTNAGSEGFNNLLPIYIDHILYPTLKESGYVTEVHHVNGEGEDAGVVYCEMQARENSGESRCHLAMLRNMYPGICGFKSETGGIMANLRDSTSHVKVMNYHKEFYRPENLCLVITGQVTPEDVFAALQPVENSIKSKGPLTEFKRPWQSSVPSLDKTVETIVPFPSDDEDRGMVYVGWRGPLAKDQYTMQAIAVLLQYLSLSAISPLEKTFIEIEQPYCSKVGHSIIENTESCIYLTFQNCLTQKSKDIYPKLQEVLSRISKKKDSFDMKRMQTLIHRNVLDAMNNVEDQPHDTIAFQIIGDFLYGHTEDDLKTRLNTIDGFKQLKLESEDYWINLIGKYFVDKPCVVIIGEPSIKLMEEMGQTEKDRVAKQRSELRESGLKKMAETLEKATEENEIEPTTAMLTCVDVPKVASIKFHPISPSSNHNNTTANKTTKFPLYDIPFRFQLDDIHTNFVEMTALIDSSGVPQEYKLYLPLFSEALMEIPIKRNGVLISHEDVISQLESDTLSAESSWGFQGSTFSCGSFPQLLNITLKVEIDKYEAGVKWLQDFLYNTVFTEDRLKIVAKRLVNSIASYKRKGNAVARMILNDLLFQKECNHHIVSAVRQETFLTSIGKLLESNPKKVVEDVENLRKILTNPMNLRVHVAADVKNLTKDLSLPWRQFLPVYGAGPTETGMMKKTYEYILPYTEVKEKSILAGIGSIESAYLYIAVPCINDFNHPDLPSIQVLIQYLTQLEGPMWKQIRGLGLSYSYTMYLSPESGLLCFYLGRSTHIVNAYKEGRDIVLGYINGDIKYNTVELEAARSSLIFEIIELEKNVSDVSHQSLLSYLKQIDHDYNKKLLEKVSKVTIEDLKRVGPIYFPQLFDVNKIRCVVCVNPSKIEEINKDFKELSLNTTVMASIEEGFLAEV</sequence>
<proteinExistence type="predicted"/>
<dbReference type="AlphaFoldDB" id="V3Z0C7"/>
<dbReference type="PANTHER" id="PTHR43016:SF16">
    <property type="entry name" value="METALLOPROTEASE, PUTATIVE (AFU_ORTHOLOGUE AFUA_4G07610)-RELATED"/>
    <property type="match status" value="1"/>
</dbReference>
<evidence type="ECO:0000313" key="3">
    <source>
        <dbReference type="Proteomes" id="UP000030746"/>
    </source>
</evidence>
<evidence type="ECO:0000259" key="1">
    <source>
        <dbReference type="SMART" id="SM01264"/>
    </source>
</evidence>
<feature type="domain" description="Peptidase M16C associated" evidence="1">
    <location>
        <begin position="454"/>
        <end position="717"/>
    </location>
</feature>
<dbReference type="InterPro" id="IPR011765">
    <property type="entry name" value="Pept_M16_N"/>
</dbReference>